<reference evidence="1 2" key="1">
    <citation type="submission" date="2020-05" db="EMBL/GenBank/DDBJ databases">
        <title>Mucilaginibacter mali sp. nov.</title>
        <authorList>
            <person name="Kim H.S."/>
            <person name="Lee K.C."/>
            <person name="Suh M.K."/>
            <person name="Kim J.-S."/>
            <person name="Han K.-I."/>
            <person name="Eom M.K."/>
            <person name="Shin Y.K."/>
            <person name="Lee J.-S."/>
        </authorList>
    </citation>
    <scope>NUCLEOTIDE SEQUENCE [LARGE SCALE GENOMIC DNA]</scope>
    <source>
        <strain evidence="1 2">G2-14</strain>
    </source>
</reference>
<dbReference type="KEGG" id="mmab:HQ865_10895"/>
<accession>A0A7D4QSU5</accession>
<evidence type="ECO:0000313" key="2">
    <source>
        <dbReference type="Proteomes" id="UP000505355"/>
    </source>
</evidence>
<proteinExistence type="predicted"/>
<organism evidence="1 2">
    <name type="scientific">Mucilaginibacter mali</name>
    <dbReference type="NCBI Taxonomy" id="2740462"/>
    <lineage>
        <taxon>Bacteria</taxon>
        <taxon>Pseudomonadati</taxon>
        <taxon>Bacteroidota</taxon>
        <taxon>Sphingobacteriia</taxon>
        <taxon>Sphingobacteriales</taxon>
        <taxon>Sphingobacteriaceae</taxon>
        <taxon>Mucilaginibacter</taxon>
    </lineage>
</organism>
<dbReference type="Proteomes" id="UP000505355">
    <property type="component" value="Chromosome"/>
</dbReference>
<dbReference type="EMBL" id="CP054139">
    <property type="protein sequence ID" value="QKJ30249.1"/>
    <property type="molecule type" value="Genomic_DNA"/>
</dbReference>
<gene>
    <name evidence="1" type="ORF">HQ865_10895</name>
</gene>
<protein>
    <submittedName>
        <fullName evidence="1">Uncharacterized protein</fullName>
    </submittedName>
</protein>
<sequence>MKPGSMLECLSPDVLADIKSKLAPYHTAFCGLKHEQVTEVYSDENGDYFKRYGFCDKAARKYRLGCAHTSANDEFCRIILSACEQFPGAQALAEHFGELFLNVYMMDLTKGALEKQLALGMRIDNKLLIADAKAAIAEVIKTHHQLVRAIEELRIELMNRLRS</sequence>
<dbReference type="AlphaFoldDB" id="A0A7D4QSU5"/>
<dbReference type="RefSeq" id="WP_173414936.1">
    <property type="nucleotide sequence ID" value="NZ_CP054139.1"/>
</dbReference>
<evidence type="ECO:0000313" key="1">
    <source>
        <dbReference type="EMBL" id="QKJ30249.1"/>
    </source>
</evidence>
<name>A0A7D4QSU5_9SPHI</name>
<keyword evidence="2" id="KW-1185">Reference proteome</keyword>